<name>U2S8F8_9ACTN</name>
<keyword evidence="7 8" id="KW-0472">Membrane</keyword>
<evidence type="ECO:0000256" key="6">
    <source>
        <dbReference type="ARBA" id="ARBA00022989"/>
    </source>
</evidence>
<accession>U2S8F8</accession>
<evidence type="ECO:0000256" key="4">
    <source>
        <dbReference type="ARBA" id="ARBA00022475"/>
    </source>
</evidence>
<keyword evidence="4" id="KW-1003">Cell membrane</keyword>
<evidence type="ECO:0000313" key="10">
    <source>
        <dbReference type="Proteomes" id="UP000017052"/>
    </source>
</evidence>
<dbReference type="InterPro" id="IPR011606">
    <property type="entry name" value="Brnchd-chn_aa_trnsp_permease"/>
</dbReference>
<organism evidence="9 10">
    <name type="scientific">Propionibacterium acidifaciens F0233</name>
    <dbReference type="NCBI Taxonomy" id="553198"/>
    <lineage>
        <taxon>Bacteria</taxon>
        <taxon>Bacillati</taxon>
        <taxon>Actinomycetota</taxon>
        <taxon>Actinomycetes</taxon>
        <taxon>Propionibacteriales</taxon>
        <taxon>Propionibacteriaceae</taxon>
        <taxon>Propionibacterium</taxon>
    </lineage>
</organism>
<comment type="similarity">
    <text evidence="2">Belongs to the AzlC family.</text>
</comment>
<evidence type="ECO:0000256" key="7">
    <source>
        <dbReference type="ARBA" id="ARBA00023136"/>
    </source>
</evidence>
<dbReference type="GO" id="GO:0005886">
    <property type="term" value="C:plasma membrane"/>
    <property type="evidence" value="ECO:0007669"/>
    <property type="project" value="UniProtKB-SubCell"/>
</dbReference>
<dbReference type="GO" id="GO:1903785">
    <property type="term" value="P:L-valine transmembrane transport"/>
    <property type="evidence" value="ECO:0007669"/>
    <property type="project" value="TreeGrafter"/>
</dbReference>
<dbReference type="AlphaFoldDB" id="U2S8F8"/>
<dbReference type="Proteomes" id="UP000017052">
    <property type="component" value="Unassembled WGS sequence"/>
</dbReference>
<feature type="transmembrane region" description="Helical" evidence="8">
    <location>
        <begin position="44"/>
        <end position="68"/>
    </location>
</feature>
<reference evidence="9" key="1">
    <citation type="submission" date="2013-08" db="EMBL/GenBank/DDBJ databases">
        <authorList>
            <person name="Durkin A.S."/>
            <person name="Haft D.R."/>
            <person name="McCorrison J."/>
            <person name="Torralba M."/>
            <person name="Gillis M."/>
            <person name="Haft D.H."/>
            <person name="Methe B."/>
            <person name="Sutton G."/>
            <person name="Nelson K.E."/>
        </authorList>
    </citation>
    <scope>NUCLEOTIDE SEQUENCE [LARGE SCALE GENOMIC DNA]</scope>
    <source>
        <strain evidence="9">F0233</strain>
    </source>
</reference>
<dbReference type="EMBL" id="ACVN02000125">
    <property type="protein sequence ID" value="ERK59092.1"/>
    <property type="molecule type" value="Genomic_DNA"/>
</dbReference>
<dbReference type="PANTHER" id="PTHR34979:SF1">
    <property type="entry name" value="INNER MEMBRANE PROTEIN YGAZ"/>
    <property type="match status" value="1"/>
</dbReference>
<evidence type="ECO:0000256" key="1">
    <source>
        <dbReference type="ARBA" id="ARBA00004651"/>
    </source>
</evidence>
<feature type="transmembrane region" description="Helical" evidence="8">
    <location>
        <begin position="159"/>
        <end position="180"/>
    </location>
</feature>
<comment type="subcellular location">
    <subcellularLocation>
        <location evidence="1">Cell membrane</location>
        <topology evidence="1">Multi-pass membrane protein</topology>
    </subcellularLocation>
</comment>
<feature type="transmembrane region" description="Helical" evidence="8">
    <location>
        <begin position="192"/>
        <end position="225"/>
    </location>
</feature>
<evidence type="ECO:0000256" key="8">
    <source>
        <dbReference type="SAM" id="Phobius"/>
    </source>
</evidence>
<dbReference type="Pfam" id="PF03591">
    <property type="entry name" value="AzlC"/>
    <property type="match status" value="1"/>
</dbReference>
<sequence>MASGIGSRGEGVQGRVPLHVAHLRRVLVPGVRLRRVHERVGVRLLVPMLMSLTVFGGSLEFVAVSMLLAPFAPVQVMAITCMVQARHLFYGIAMLDRYRGMGWKKAYLIFGLCDETFSINYSARIPEGVDRGWFYFFVTLLNHFYRVSGATIGGVAGSLVAFDTSGLEFVMTAMFVVIFLDQWLKERRHWTALIGVGAAAGCRLVFGADSFVVPTMVCILVLLMAPRRPIEVEGGLL</sequence>
<gene>
    <name evidence="9" type="ORF">HMPREF0682_2822</name>
</gene>
<keyword evidence="5 8" id="KW-0812">Transmembrane</keyword>
<proteinExistence type="inferred from homology"/>
<feature type="transmembrane region" description="Helical" evidence="8">
    <location>
        <begin position="74"/>
        <end position="95"/>
    </location>
</feature>
<feature type="transmembrane region" description="Helical" evidence="8">
    <location>
        <begin position="133"/>
        <end position="153"/>
    </location>
</feature>
<evidence type="ECO:0000313" key="9">
    <source>
        <dbReference type="EMBL" id="ERK59092.1"/>
    </source>
</evidence>
<evidence type="ECO:0000256" key="3">
    <source>
        <dbReference type="ARBA" id="ARBA00022448"/>
    </source>
</evidence>
<dbReference type="PANTHER" id="PTHR34979">
    <property type="entry name" value="INNER MEMBRANE PROTEIN YGAZ"/>
    <property type="match status" value="1"/>
</dbReference>
<keyword evidence="10" id="KW-1185">Reference proteome</keyword>
<evidence type="ECO:0000256" key="5">
    <source>
        <dbReference type="ARBA" id="ARBA00022692"/>
    </source>
</evidence>
<evidence type="ECO:0000256" key="2">
    <source>
        <dbReference type="ARBA" id="ARBA00010735"/>
    </source>
</evidence>
<keyword evidence="6 8" id="KW-1133">Transmembrane helix</keyword>
<keyword evidence="3" id="KW-0813">Transport</keyword>
<protein>
    <submittedName>
        <fullName evidence="9">Azaleucine resistance protein AzlC</fullName>
    </submittedName>
</protein>
<comment type="caution">
    <text evidence="9">The sequence shown here is derived from an EMBL/GenBank/DDBJ whole genome shotgun (WGS) entry which is preliminary data.</text>
</comment>